<gene>
    <name evidence="1" type="ORF">Pint_03685</name>
</gene>
<protein>
    <submittedName>
        <fullName evidence="1">Uncharacterized protein</fullName>
    </submittedName>
</protein>
<reference evidence="2" key="1">
    <citation type="journal article" date="2023" name="G3 (Bethesda)">
        <title>Genome assembly and association tests identify interacting loci associated with vigor, precocity, and sex in interspecific pistachio rootstocks.</title>
        <authorList>
            <person name="Palmer W."/>
            <person name="Jacygrad E."/>
            <person name="Sagayaradj S."/>
            <person name="Cavanaugh K."/>
            <person name="Han R."/>
            <person name="Bertier L."/>
            <person name="Beede B."/>
            <person name="Kafkas S."/>
            <person name="Golino D."/>
            <person name="Preece J."/>
            <person name="Michelmore R."/>
        </authorList>
    </citation>
    <scope>NUCLEOTIDE SEQUENCE [LARGE SCALE GENOMIC DNA]</scope>
</reference>
<evidence type="ECO:0000313" key="2">
    <source>
        <dbReference type="Proteomes" id="UP001163603"/>
    </source>
</evidence>
<organism evidence="1 2">
    <name type="scientific">Pistacia integerrima</name>
    <dbReference type="NCBI Taxonomy" id="434235"/>
    <lineage>
        <taxon>Eukaryota</taxon>
        <taxon>Viridiplantae</taxon>
        <taxon>Streptophyta</taxon>
        <taxon>Embryophyta</taxon>
        <taxon>Tracheophyta</taxon>
        <taxon>Spermatophyta</taxon>
        <taxon>Magnoliopsida</taxon>
        <taxon>eudicotyledons</taxon>
        <taxon>Gunneridae</taxon>
        <taxon>Pentapetalae</taxon>
        <taxon>rosids</taxon>
        <taxon>malvids</taxon>
        <taxon>Sapindales</taxon>
        <taxon>Anacardiaceae</taxon>
        <taxon>Pistacia</taxon>
    </lineage>
</organism>
<evidence type="ECO:0000313" key="1">
    <source>
        <dbReference type="EMBL" id="KAJ0044690.1"/>
    </source>
</evidence>
<dbReference type="Proteomes" id="UP001163603">
    <property type="component" value="Chromosome 3"/>
</dbReference>
<keyword evidence="2" id="KW-1185">Reference proteome</keyword>
<name>A0ACC0Z2V1_9ROSI</name>
<dbReference type="EMBL" id="CM047738">
    <property type="protein sequence ID" value="KAJ0044690.1"/>
    <property type="molecule type" value="Genomic_DNA"/>
</dbReference>
<sequence length="116" mass="13229">MKVQMSCEKCRSKAMKIAAMADGVSKVEMQGADSDQLVVIGDGVDSVKLTRSLRKKLRYATLESVQEEKDDKKMEKPKENKPMEPPIQWSPISYYQQIPSHQFIVYEEKPSNCSLM</sequence>
<accession>A0ACC0Z2V1</accession>
<comment type="caution">
    <text evidence="1">The sequence shown here is derived from an EMBL/GenBank/DDBJ whole genome shotgun (WGS) entry which is preliminary data.</text>
</comment>
<proteinExistence type="predicted"/>